<dbReference type="Gene3D" id="1.20.1540.10">
    <property type="entry name" value="Rhomboid-like"/>
    <property type="match status" value="1"/>
</dbReference>
<keyword evidence="3 7" id="KW-0812">Transmembrane</keyword>
<dbReference type="InterPro" id="IPR051512">
    <property type="entry name" value="Inactive_Rhomboid"/>
</dbReference>
<comment type="subcellular location">
    <subcellularLocation>
        <location evidence="1">Endoplasmic reticulum membrane</location>
        <topology evidence="1">Multi-pass membrane protein</topology>
    </subcellularLocation>
</comment>
<proteinExistence type="inferred from homology"/>
<dbReference type="GO" id="GO:0004252">
    <property type="term" value="F:serine-type endopeptidase activity"/>
    <property type="evidence" value="ECO:0007669"/>
    <property type="project" value="InterPro"/>
</dbReference>
<dbReference type="AlphaFoldDB" id="A0A448XBP4"/>
<keyword evidence="4" id="KW-0256">Endoplasmic reticulum</keyword>
<dbReference type="GO" id="GO:0005789">
    <property type="term" value="C:endoplasmic reticulum membrane"/>
    <property type="evidence" value="ECO:0007669"/>
    <property type="project" value="UniProtKB-SubCell"/>
</dbReference>
<dbReference type="SUPFAM" id="SSF144091">
    <property type="entry name" value="Rhomboid-like"/>
    <property type="match status" value="1"/>
</dbReference>
<evidence type="ECO:0000256" key="5">
    <source>
        <dbReference type="ARBA" id="ARBA00022989"/>
    </source>
</evidence>
<evidence type="ECO:0000256" key="3">
    <source>
        <dbReference type="ARBA" id="ARBA00022692"/>
    </source>
</evidence>
<name>A0A448XBP4_9PLAT</name>
<dbReference type="Pfam" id="PF01694">
    <property type="entry name" value="Rhomboid"/>
    <property type="match status" value="1"/>
</dbReference>
<dbReference type="Proteomes" id="UP000784294">
    <property type="component" value="Unassembled WGS sequence"/>
</dbReference>
<keyword evidence="5 7" id="KW-1133">Transmembrane helix</keyword>
<dbReference type="GO" id="GO:0042058">
    <property type="term" value="P:regulation of epidermal growth factor receptor signaling pathway"/>
    <property type="evidence" value="ECO:0007669"/>
    <property type="project" value="TreeGrafter"/>
</dbReference>
<keyword evidence="10" id="KW-1185">Reference proteome</keyword>
<dbReference type="PANTHER" id="PTHR45965:SF3">
    <property type="entry name" value="INACTIVE RHOMBOID PROTEIN 1"/>
    <property type="match status" value="1"/>
</dbReference>
<organism evidence="9 10">
    <name type="scientific">Protopolystoma xenopodis</name>
    <dbReference type="NCBI Taxonomy" id="117903"/>
    <lineage>
        <taxon>Eukaryota</taxon>
        <taxon>Metazoa</taxon>
        <taxon>Spiralia</taxon>
        <taxon>Lophotrochozoa</taxon>
        <taxon>Platyhelminthes</taxon>
        <taxon>Monogenea</taxon>
        <taxon>Polyopisthocotylea</taxon>
        <taxon>Polystomatidea</taxon>
        <taxon>Polystomatidae</taxon>
        <taxon>Protopolystoma</taxon>
    </lineage>
</organism>
<feature type="transmembrane region" description="Helical" evidence="7">
    <location>
        <begin position="103"/>
        <end position="122"/>
    </location>
</feature>
<feature type="transmembrane region" description="Helical" evidence="7">
    <location>
        <begin position="71"/>
        <end position="91"/>
    </location>
</feature>
<accession>A0A448XBP4</accession>
<feature type="transmembrane region" description="Helical" evidence="7">
    <location>
        <begin position="158"/>
        <end position="178"/>
    </location>
</feature>
<feature type="transmembrane region" description="Helical" evidence="7">
    <location>
        <begin position="184"/>
        <end position="201"/>
    </location>
</feature>
<dbReference type="GO" id="GO:0050708">
    <property type="term" value="P:regulation of protein secretion"/>
    <property type="evidence" value="ECO:0007669"/>
    <property type="project" value="TreeGrafter"/>
</dbReference>
<evidence type="ECO:0000256" key="1">
    <source>
        <dbReference type="ARBA" id="ARBA00004477"/>
    </source>
</evidence>
<evidence type="ECO:0000256" key="2">
    <source>
        <dbReference type="ARBA" id="ARBA00009045"/>
    </source>
</evidence>
<dbReference type="OrthoDB" id="2146116at2759"/>
<dbReference type="FunFam" id="1.20.1540.10:FF:000025">
    <property type="entry name" value="Putative rhomboid family"/>
    <property type="match status" value="1"/>
</dbReference>
<keyword evidence="6 7" id="KW-0472">Membrane</keyword>
<evidence type="ECO:0000256" key="6">
    <source>
        <dbReference type="ARBA" id="ARBA00023136"/>
    </source>
</evidence>
<reference evidence="9" key="1">
    <citation type="submission" date="2018-11" db="EMBL/GenBank/DDBJ databases">
        <authorList>
            <consortium name="Pathogen Informatics"/>
        </authorList>
    </citation>
    <scope>NUCLEOTIDE SEQUENCE</scope>
</reference>
<protein>
    <recommendedName>
        <fullName evidence="8">Peptidase S54 rhomboid domain-containing protein</fullName>
    </recommendedName>
</protein>
<gene>
    <name evidence="9" type="ORF">PXEA_LOCUS26421</name>
</gene>
<dbReference type="EMBL" id="CAAALY010244976">
    <property type="protein sequence ID" value="VEL32981.1"/>
    <property type="molecule type" value="Genomic_DNA"/>
</dbReference>
<feature type="domain" description="Peptidase S54 rhomboid" evidence="8">
    <location>
        <begin position="62"/>
        <end position="199"/>
    </location>
</feature>
<dbReference type="PANTHER" id="PTHR45965">
    <property type="entry name" value="INACTIVE RHOMBOID PROTEIN"/>
    <property type="match status" value="1"/>
</dbReference>
<comment type="caution">
    <text evidence="9">The sequence shown here is derived from an EMBL/GenBank/DDBJ whole genome shotgun (WGS) entry which is preliminary data.</text>
</comment>
<evidence type="ECO:0000313" key="10">
    <source>
        <dbReference type="Proteomes" id="UP000784294"/>
    </source>
</evidence>
<evidence type="ECO:0000259" key="8">
    <source>
        <dbReference type="Pfam" id="PF01694"/>
    </source>
</evidence>
<comment type="similarity">
    <text evidence="2">Belongs to the peptidase S54 family.</text>
</comment>
<dbReference type="InterPro" id="IPR022764">
    <property type="entry name" value="Peptidase_S54_rhomboid_dom"/>
</dbReference>
<evidence type="ECO:0000256" key="4">
    <source>
        <dbReference type="ARBA" id="ARBA00022824"/>
    </source>
</evidence>
<feature type="non-terminal residue" evidence="9">
    <location>
        <position position="247"/>
    </location>
</feature>
<evidence type="ECO:0000313" key="9">
    <source>
        <dbReference type="EMBL" id="VEL32981.1"/>
    </source>
</evidence>
<sequence>MQCELTGRPCCAGLRGECIITTRQHCDFLRGHYNPEAALCSQVKCLNRVCGMAPFLDDEYPDQFYRVFTSLFLHAGILHLLITLLIQFIFMRDLEKMIGWHRISIIYLLSGCLANLVSGIFLPYQVETGPTGSLFALLGVVLVEFLQNWRLMVHPWLGLIKLIGPMIGLLGLGLMPWIDNYAHATGLVSGVLLAYVFLPFLGHSPLSPSIHTVGPAGLAGGHQNRASSHRPDSLRCPVACVPSPDLP</sequence>
<dbReference type="InterPro" id="IPR035952">
    <property type="entry name" value="Rhomboid-like_sf"/>
</dbReference>
<evidence type="ECO:0000256" key="7">
    <source>
        <dbReference type="SAM" id="Phobius"/>
    </source>
</evidence>